<dbReference type="GO" id="GO:0003712">
    <property type="term" value="F:transcription coregulator activity"/>
    <property type="evidence" value="ECO:0007669"/>
    <property type="project" value="InterPro"/>
</dbReference>
<organism evidence="10 11">
    <name type="scientific">Pseudomicrostroma glucosiphilum</name>
    <dbReference type="NCBI Taxonomy" id="1684307"/>
    <lineage>
        <taxon>Eukaryota</taxon>
        <taxon>Fungi</taxon>
        <taxon>Dikarya</taxon>
        <taxon>Basidiomycota</taxon>
        <taxon>Ustilaginomycotina</taxon>
        <taxon>Exobasidiomycetes</taxon>
        <taxon>Microstromatales</taxon>
        <taxon>Microstromatales incertae sedis</taxon>
        <taxon>Pseudomicrostroma</taxon>
    </lineage>
</organism>
<evidence type="ECO:0000313" key="11">
    <source>
        <dbReference type="Proteomes" id="UP000245942"/>
    </source>
</evidence>
<gene>
    <name evidence="9" type="primary">MED5</name>
    <name evidence="10" type="ORF">BCV69DRAFT_92273</name>
</gene>
<keyword evidence="7 9" id="KW-0539">Nucleus</keyword>
<evidence type="ECO:0000256" key="7">
    <source>
        <dbReference type="ARBA" id="ARBA00023242"/>
    </source>
</evidence>
<comment type="subcellular location">
    <subcellularLocation>
        <location evidence="1 9">Nucleus</location>
    </subcellularLocation>
</comment>
<keyword evidence="4 9" id="KW-0805">Transcription regulation</keyword>
<accession>A0A316UCQ6</accession>
<evidence type="ECO:0000313" key="10">
    <source>
        <dbReference type="EMBL" id="PWN22614.1"/>
    </source>
</evidence>
<dbReference type="OrthoDB" id="5549158at2759"/>
<name>A0A316UCQ6_9BASI</name>
<evidence type="ECO:0000256" key="1">
    <source>
        <dbReference type="ARBA" id="ARBA00004123"/>
    </source>
</evidence>
<evidence type="ECO:0000256" key="6">
    <source>
        <dbReference type="ARBA" id="ARBA00023163"/>
    </source>
</evidence>
<dbReference type="AlphaFoldDB" id="A0A316UCQ6"/>
<protein>
    <recommendedName>
        <fullName evidence="3 9">Mediator of RNA polymerase II transcription subunit 5</fullName>
    </recommendedName>
    <alternativeName>
        <fullName evidence="8 9">Mediator complex subunit 5</fullName>
    </alternativeName>
</protein>
<dbReference type="PANTHER" id="PTHR35784">
    <property type="entry name" value="MEDIATOR OF RNA POLYMERASE II TRANSCRIPTION SUBUNIT 5"/>
    <property type="match status" value="1"/>
</dbReference>
<comment type="subunit">
    <text evidence="9">Component of the Mediator complex.</text>
</comment>
<reference evidence="10 11" key="1">
    <citation type="journal article" date="2018" name="Mol. Biol. Evol.">
        <title>Broad Genomic Sampling Reveals a Smut Pathogenic Ancestry of the Fungal Clade Ustilaginomycotina.</title>
        <authorList>
            <person name="Kijpornyongpan T."/>
            <person name="Mondo S.J."/>
            <person name="Barry K."/>
            <person name="Sandor L."/>
            <person name="Lee J."/>
            <person name="Lipzen A."/>
            <person name="Pangilinan J."/>
            <person name="LaButti K."/>
            <person name="Hainaut M."/>
            <person name="Henrissat B."/>
            <person name="Grigoriev I.V."/>
            <person name="Spatafora J.W."/>
            <person name="Aime M.C."/>
        </authorList>
    </citation>
    <scope>NUCLEOTIDE SEQUENCE [LARGE SCALE GENOMIC DNA]</scope>
    <source>
        <strain evidence="10 11">MCA 4718</strain>
    </source>
</reference>
<evidence type="ECO:0000256" key="9">
    <source>
        <dbReference type="RuleBase" id="RU364142"/>
    </source>
</evidence>
<comment type="function">
    <text evidence="9">Component of the Mediator complex, a coactivator involved in the regulated transcription of nearly all RNA polymerase II-dependent genes. Mediator functions as a bridge to convey information from gene-specific regulatory proteins to the basal RNA polymerase II transcription machinery. Mediator is recruited to promoters by direct interactions with regulatory proteins and serves as a scaffold for the assembly of a functional preinitiation complex with RNA polymerase II and the general transcription factors.</text>
</comment>
<dbReference type="EMBL" id="KZ819322">
    <property type="protein sequence ID" value="PWN22614.1"/>
    <property type="molecule type" value="Genomic_DNA"/>
</dbReference>
<comment type="similarity">
    <text evidence="2 9">Belongs to the Mediator complex subunit 5 family.</text>
</comment>
<dbReference type="GO" id="GO:0016592">
    <property type="term" value="C:mediator complex"/>
    <property type="evidence" value="ECO:0007669"/>
    <property type="project" value="InterPro"/>
</dbReference>
<proteinExistence type="inferred from homology"/>
<dbReference type="Pfam" id="PF08689">
    <property type="entry name" value="Med5"/>
    <property type="match status" value="1"/>
</dbReference>
<evidence type="ECO:0000256" key="2">
    <source>
        <dbReference type="ARBA" id="ARBA00008782"/>
    </source>
</evidence>
<evidence type="ECO:0000256" key="4">
    <source>
        <dbReference type="ARBA" id="ARBA00023015"/>
    </source>
</evidence>
<sequence>MIEESTCAKDAGAALIECFKTSTTVATASLDALSLVVLALLEQPAALHIILLFTSANELGAPLRCVLTDEEVIDNLCGPGVGGDDESGMLSRVVLFIQWLAQLSFQSEEQGHGLDSDSKEFNSSVSPSASRAYALRDLTEDESPLVSRWISELFDSDGIGDEIIRDSPPRILIKLAPTLLHQSILAAEQGVIDVEMLKGGCSFFLQDLLSYTLPSGLVWLMRDLERIGGVHQSRRGAQGTALGTGTPSRSSLLVTLLSMFLLDEGCPPVVLELVRPHFERLQSYEGSGQALMDTSTLEALRSRFEREETKGLRE</sequence>
<keyword evidence="11" id="KW-1185">Reference proteome</keyword>
<dbReference type="PANTHER" id="PTHR35784:SF1">
    <property type="entry name" value="MEDIATOR OF RNA POLYMERASE II TRANSCRIPTION SUBUNIT 5"/>
    <property type="match status" value="1"/>
</dbReference>
<dbReference type="STRING" id="1684307.A0A316UCQ6"/>
<evidence type="ECO:0000256" key="8">
    <source>
        <dbReference type="ARBA" id="ARBA00031256"/>
    </source>
</evidence>
<keyword evidence="6 9" id="KW-0804">Transcription</keyword>
<dbReference type="InterPro" id="IPR014801">
    <property type="entry name" value="Mediator_Med5_fun"/>
</dbReference>
<keyword evidence="5 9" id="KW-0010">Activator</keyword>
<dbReference type="GO" id="GO:0006357">
    <property type="term" value="P:regulation of transcription by RNA polymerase II"/>
    <property type="evidence" value="ECO:0007669"/>
    <property type="project" value="InterPro"/>
</dbReference>
<evidence type="ECO:0000256" key="3">
    <source>
        <dbReference type="ARBA" id="ARBA00020628"/>
    </source>
</evidence>
<evidence type="ECO:0000256" key="5">
    <source>
        <dbReference type="ARBA" id="ARBA00023159"/>
    </source>
</evidence>
<dbReference type="Proteomes" id="UP000245942">
    <property type="component" value="Unassembled WGS sequence"/>
</dbReference>